<evidence type="ECO:0000256" key="6">
    <source>
        <dbReference type="ARBA" id="ARBA00023069"/>
    </source>
</evidence>
<evidence type="ECO:0000313" key="11">
    <source>
        <dbReference type="Proteomes" id="UP000460718"/>
    </source>
</evidence>
<feature type="compositionally biased region" description="Acidic residues" evidence="9">
    <location>
        <begin position="1012"/>
        <end position="1022"/>
    </location>
</feature>
<sequence>MRRHFLFAEDERERSVGEGKVNLLRLWHNRRSAMLEGDESASGGEANAQVARELTLFWDLAKPMSSCTLSREGYIGVFARVAKALVLPLSTDPLAVPAAQRDWEYDLEGTGGIGESTKGTSSLDNELMTFEQFREAVMQLAEIILPVESAATLYVEFFRELRNSIAELVVSPSTSKPEQDENISAEPVDRFMLRPLNRVPKITKEAFLQKLPPSSDALRSIRGLQPPDQREMSLKQLLLSYNPRKFSLTRAFPKKKTNATANGNAAKTAEEQVKTESADVSTTVVEDSKVAAKRLHMELVGCIGSGATPVRGRKLHRETAAHWDPEEALTAALIESPALRVAVRAVDHKLRIRRRKVVTPPTEDEDSVGDTPPTTETTGTPEQGEKGNNENADDDEEMDRAFRDEDFDALCAGNAIARSTALALLRLEATRSLLAGVGVVMDDVYPYELSTSENAEYTIATDYLVALTALPDELECQLVGSELTPTAGRLYSVRELALLKTTNPEELAARGFADFILPPKKMEVEAEELQETNDPAQSSDAGPKSEEEEIEEATPEDAENDDGAQVVPEEALPPPEPTPAERNEIEPPTESSLPFGSIALAKLAKGFREYVARMENELAMYRAATTTNKPSGYHLVAVLAVQSLNVIRDHCIQAITGTSLGLSRFSTSREAYAVSLPEDLNGSSRAEKVRWLLYGDWTALLEAESSSTTETFSMLPRRDAKRRLLSKWREYCPVTSSSNALTPGDPEYAACYSGRVYLLASSDARRGFCSYPLQFLRREIPVPSAYRNFWLVTTGVGETFTPAYLEALEAGFHVQTVSASKLLKTSPSISMETRLMRGQVVSPSEAATAVAGAIKALLAKLNTSSGWMITDLPLTRDVAAVLLEHGCVPDAILLMDRESAAAQEEGGTNNDVVNALSALRREQFQVEKTGAEDISQGLGGAPRVITCPLFRQPSETLAAIERELNPLAPRLDSIEDGQAPQLVDEYDPAVIFVSPLPNQDDETSSLPQQDGLVEDDAGDPEAEAQIKAARSRALQLQGEFGRFCPVSWSTRGLLIPGLPSHVCCFRQQFYAFAGESERHAFERNPSVFIPTGPRATSNFTPCVLLLGVRGSGRGRIAAALAQTETEPGNIPSEFVNVDLVAASNEAERNQLQEELKPEEVRLAQEEIFIRALQRELYRHQRTPEKAVAQIIAGLGLEASRIPTTSTLETCFKLGLFPTLVIPLTMSEDDVVNALLSRWASNLPAPRRKLAFTRKREDDGDAEGNETPQDGDEEEEPPIDVEAAREEESTRLREQYTEDQKALEEAIAAFRARGVKVYKPVDATSAPRQTIKHVRRILNDFMAGREALFERCDISAGDAMQKMLASGELLIGKHGLACPVTGRTDPLSAASVKAVVYRDQLYFPRSREARRAFLACPSRYLDKASLPPRHQVTCCIVGAPLSGKTRVTQELANALGVVYVSPQNAVEWVLQCQGGSTLRHRLLEIREQQQGNPLSNSDLIHESICTRLRSSECQARGWVLDGYLLQHHELHRSLPNSSAKDGDSTLQPDMLFVLERGFSSVCRDHHESVERNELRVAFARWYQYRLELLDVWTRRFGSFHVRQLDSFGNSLWHVAAQAQSFLEEQQHLVANHTSAMASDRAACSLGVVRSREVLQARQHPAFQTFCPVELRAGRFYHSRQSCRELCVDFRGFSFWLGNQQNLEQFLASPEAFVGYSPGQIPAQRGDDPWPSQDEAESEAQSLVARTPVNASLVSLLTVADCDFPEMKGYCPVTFALGSGAKDWASLRHGSVFYRASYRSKVYFFVSEEARRKFCTEPSRYTSQSLPVKLPPQVTLAKSYPGQLEQQLGAALNEVLLALGSERPKFPQMSIRASACVYLALTLKALQRRYQLKVKPDPRSARDEDESDEEQKQRQERREEQAERDAVERRDAFVRDCRLGEQLKAAITPAYPSCGSGVKVARSMRAAQDSSGELQQIDTESGDREVSAVEEVELLRRRFDVIISGCDGDNTPLPTDPHSARMNARAAFIEYTKTSTPS</sequence>
<evidence type="ECO:0000256" key="1">
    <source>
        <dbReference type="ARBA" id="ARBA00004430"/>
    </source>
</evidence>
<dbReference type="InterPro" id="IPR027417">
    <property type="entry name" value="P-loop_NTPase"/>
</dbReference>
<evidence type="ECO:0000256" key="2">
    <source>
        <dbReference type="ARBA" id="ARBA00010500"/>
    </source>
</evidence>
<feature type="compositionally biased region" description="Basic and acidic residues" evidence="9">
    <location>
        <begin position="1281"/>
        <end position="1292"/>
    </location>
</feature>
<dbReference type="PANTHER" id="PTHR21442">
    <property type="entry name" value="CILIA- AND FLAGELLA-ASSOCIATED PROTEIN 206"/>
    <property type="match status" value="1"/>
</dbReference>
<feature type="region of interest" description="Disordered" evidence="9">
    <location>
        <begin position="1249"/>
        <end position="1292"/>
    </location>
</feature>
<protein>
    <recommendedName>
        <fullName evidence="3">Cilia- and flagella-associated protein 206</fullName>
    </recommendedName>
</protein>
<proteinExistence type="inferred from homology"/>
<evidence type="ECO:0000313" key="10">
    <source>
        <dbReference type="EMBL" id="KAE9018251.1"/>
    </source>
</evidence>
<accession>A0A6A3LFN4</accession>
<feature type="region of interest" description="Disordered" evidence="9">
    <location>
        <begin position="997"/>
        <end position="1022"/>
    </location>
</feature>
<dbReference type="Gene3D" id="3.40.50.300">
    <property type="entry name" value="P-loop containing nucleotide triphosphate hydrolases"/>
    <property type="match status" value="2"/>
</dbReference>
<keyword evidence="6" id="KW-0969">Cilium</keyword>
<dbReference type="GO" id="GO:0036064">
    <property type="term" value="C:ciliary basal body"/>
    <property type="evidence" value="ECO:0007669"/>
    <property type="project" value="TreeGrafter"/>
</dbReference>
<feature type="compositionally biased region" description="Basic and acidic residues" evidence="9">
    <location>
        <begin position="1908"/>
        <end position="1925"/>
    </location>
</feature>
<evidence type="ECO:0000256" key="5">
    <source>
        <dbReference type="ARBA" id="ARBA00022794"/>
    </source>
</evidence>
<dbReference type="Proteomes" id="UP000460718">
    <property type="component" value="Unassembled WGS sequence"/>
</dbReference>
<comment type="subcellular location">
    <subcellularLocation>
        <location evidence="1">Cytoplasm</location>
        <location evidence="1">Cytoskeleton</location>
        <location evidence="1">Cilium axoneme</location>
    </subcellularLocation>
</comment>
<reference evidence="10 11" key="1">
    <citation type="submission" date="2018-09" db="EMBL/GenBank/DDBJ databases">
        <title>Genomic investigation of the strawberry pathogen Phytophthora fragariae indicates pathogenicity is determined by transcriptional variation in three key races.</title>
        <authorList>
            <person name="Adams T.M."/>
            <person name="Armitage A.D."/>
            <person name="Sobczyk M.K."/>
            <person name="Bates H.J."/>
            <person name="Dunwell J.M."/>
            <person name="Nellist C.F."/>
            <person name="Harrison R.J."/>
        </authorList>
    </citation>
    <scope>NUCLEOTIDE SEQUENCE [LARGE SCALE GENOMIC DNA]</scope>
    <source>
        <strain evidence="10 11">SCRP245</strain>
    </source>
</reference>
<evidence type="ECO:0000256" key="9">
    <source>
        <dbReference type="SAM" id="MobiDB-lite"/>
    </source>
</evidence>
<organism evidence="10 11">
    <name type="scientific">Phytophthora fragariae</name>
    <dbReference type="NCBI Taxonomy" id="53985"/>
    <lineage>
        <taxon>Eukaryota</taxon>
        <taxon>Sar</taxon>
        <taxon>Stramenopiles</taxon>
        <taxon>Oomycota</taxon>
        <taxon>Peronosporomycetes</taxon>
        <taxon>Peronosporales</taxon>
        <taxon>Peronosporaceae</taxon>
        <taxon>Phytophthora</taxon>
    </lineage>
</organism>
<dbReference type="SUPFAM" id="SSF52540">
    <property type="entry name" value="P-loop containing nucleoside triphosphate hydrolases"/>
    <property type="match status" value="1"/>
</dbReference>
<evidence type="ECO:0000256" key="8">
    <source>
        <dbReference type="ARBA" id="ARBA00023273"/>
    </source>
</evidence>
<evidence type="ECO:0000256" key="3">
    <source>
        <dbReference type="ARBA" id="ARBA00021602"/>
    </source>
</evidence>
<dbReference type="InterPro" id="IPR021897">
    <property type="entry name" value="FAP206"/>
</dbReference>
<comment type="similarity">
    <text evidence="2">Belongs to the CFAP206 family.</text>
</comment>
<feature type="region of interest" description="Disordered" evidence="9">
    <location>
        <begin position="526"/>
        <end position="593"/>
    </location>
</feature>
<keyword evidence="5" id="KW-0970">Cilium biogenesis/degradation</keyword>
<keyword evidence="4" id="KW-0963">Cytoplasm</keyword>
<dbReference type="GO" id="GO:0005930">
    <property type="term" value="C:axoneme"/>
    <property type="evidence" value="ECO:0007669"/>
    <property type="project" value="UniProtKB-SubCell"/>
</dbReference>
<keyword evidence="7" id="KW-0206">Cytoskeleton</keyword>
<evidence type="ECO:0000256" key="7">
    <source>
        <dbReference type="ARBA" id="ARBA00023212"/>
    </source>
</evidence>
<comment type="caution">
    <text evidence="10">The sequence shown here is derived from an EMBL/GenBank/DDBJ whole genome shotgun (WGS) entry which is preliminary data.</text>
</comment>
<dbReference type="GO" id="GO:0003356">
    <property type="term" value="P:regulation of cilium beat frequency"/>
    <property type="evidence" value="ECO:0007669"/>
    <property type="project" value="TreeGrafter"/>
</dbReference>
<evidence type="ECO:0000256" key="4">
    <source>
        <dbReference type="ARBA" id="ARBA00022490"/>
    </source>
</evidence>
<keyword evidence="8" id="KW-0966">Cell projection</keyword>
<dbReference type="PANTHER" id="PTHR21442:SF0">
    <property type="entry name" value="CILIA- AND FLAGELLA-ASSOCIATED PROTEIN 206"/>
    <property type="match status" value="1"/>
</dbReference>
<dbReference type="GO" id="GO:0030030">
    <property type="term" value="P:cell projection organization"/>
    <property type="evidence" value="ECO:0007669"/>
    <property type="project" value="UniProtKB-KW"/>
</dbReference>
<name>A0A6A3LFN4_9STRA</name>
<feature type="region of interest" description="Disordered" evidence="9">
    <location>
        <begin position="356"/>
        <end position="396"/>
    </location>
</feature>
<feature type="compositionally biased region" description="Acidic residues" evidence="9">
    <location>
        <begin position="546"/>
        <end position="562"/>
    </location>
</feature>
<dbReference type="EMBL" id="QXFW01000265">
    <property type="protein sequence ID" value="KAE9018251.1"/>
    <property type="molecule type" value="Genomic_DNA"/>
</dbReference>
<feature type="compositionally biased region" description="Acidic residues" evidence="9">
    <location>
        <begin position="1258"/>
        <end position="1278"/>
    </location>
</feature>
<feature type="region of interest" description="Disordered" evidence="9">
    <location>
        <begin position="1891"/>
        <end position="1925"/>
    </location>
</feature>
<gene>
    <name evidence="10" type="ORF">PF011_g6333</name>
</gene>
<feature type="compositionally biased region" description="Low complexity" evidence="9">
    <location>
        <begin position="369"/>
        <end position="382"/>
    </location>
</feature>